<sequence>MPVRSKLFAAVAILTAVGGLGTAGTVAADAATAECGDRCIQIYSAEFGTAAHPDLVETVHRGVAAVGQATVMRPVSTTDPAGDIVGHRAGPVSDFYKDGLVSAEVNRHYGNLRAVEVEYAPHGEGTGLCAGLATTAYQNEGLTLQKCGTSGRTVWIIDTADSPATAAQKHFPLVNGSTTDFTHPYAMTFTHASPRHGHSGDRAHRSTVPGQIRVARLMGNPSHVPAGQLWGTTK</sequence>
<dbReference type="Proteomes" id="UP001551011">
    <property type="component" value="Unassembled WGS sequence"/>
</dbReference>
<keyword evidence="1" id="KW-0732">Signal</keyword>
<feature type="signal peptide" evidence="1">
    <location>
        <begin position="1"/>
        <end position="27"/>
    </location>
</feature>
<gene>
    <name evidence="2" type="ORF">AB0H04_35455</name>
</gene>
<evidence type="ECO:0000313" key="2">
    <source>
        <dbReference type="EMBL" id="MEU5712091.1"/>
    </source>
</evidence>
<evidence type="ECO:0000313" key="3">
    <source>
        <dbReference type="Proteomes" id="UP001551011"/>
    </source>
</evidence>
<accession>A0ABV3AJG8</accession>
<name>A0ABV3AJG8_9ACTN</name>
<organism evidence="2 3">
    <name type="scientific">Streptomyces flaveolus</name>
    <dbReference type="NCBI Taxonomy" id="67297"/>
    <lineage>
        <taxon>Bacteria</taxon>
        <taxon>Bacillati</taxon>
        <taxon>Actinomycetota</taxon>
        <taxon>Actinomycetes</taxon>
        <taxon>Kitasatosporales</taxon>
        <taxon>Streptomycetaceae</taxon>
        <taxon>Streptomyces</taxon>
    </lineage>
</organism>
<dbReference type="RefSeq" id="WP_030652604.1">
    <property type="nucleotide sequence ID" value="NZ_JBEXDP010000012.1"/>
</dbReference>
<evidence type="ECO:0000256" key="1">
    <source>
        <dbReference type="SAM" id="SignalP"/>
    </source>
</evidence>
<comment type="caution">
    <text evidence="2">The sequence shown here is derived from an EMBL/GenBank/DDBJ whole genome shotgun (WGS) entry which is preliminary data.</text>
</comment>
<protein>
    <submittedName>
        <fullName evidence="2">Uncharacterized protein</fullName>
    </submittedName>
</protein>
<proteinExistence type="predicted"/>
<reference evidence="2 3" key="1">
    <citation type="submission" date="2024-06" db="EMBL/GenBank/DDBJ databases">
        <title>The Natural Products Discovery Center: Release of the First 8490 Sequenced Strains for Exploring Actinobacteria Biosynthetic Diversity.</title>
        <authorList>
            <person name="Kalkreuter E."/>
            <person name="Kautsar S.A."/>
            <person name="Yang D."/>
            <person name="Bader C.D."/>
            <person name="Teijaro C.N."/>
            <person name="Fluegel L."/>
            <person name="Davis C.M."/>
            <person name="Simpson J.R."/>
            <person name="Lauterbach L."/>
            <person name="Steele A.D."/>
            <person name="Gui C."/>
            <person name="Meng S."/>
            <person name="Li G."/>
            <person name="Viehrig K."/>
            <person name="Ye F."/>
            <person name="Su P."/>
            <person name="Kiefer A.F."/>
            <person name="Nichols A."/>
            <person name="Cepeda A.J."/>
            <person name="Yan W."/>
            <person name="Fan B."/>
            <person name="Jiang Y."/>
            <person name="Adhikari A."/>
            <person name="Zheng C.-J."/>
            <person name="Schuster L."/>
            <person name="Cowan T.M."/>
            <person name="Smanski M.J."/>
            <person name="Chevrette M.G."/>
            <person name="De Carvalho L.P.S."/>
            <person name="Shen B."/>
        </authorList>
    </citation>
    <scope>NUCLEOTIDE SEQUENCE [LARGE SCALE GENOMIC DNA]</scope>
    <source>
        <strain evidence="2 3">NPDC020594</strain>
    </source>
</reference>
<keyword evidence="3" id="KW-1185">Reference proteome</keyword>
<feature type="chain" id="PRO_5045256972" evidence="1">
    <location>
        <begin position="28"/>
        <end position="234"/>
    </location>
</feature>
<dbReference type="EMBL" id="JBFAEG010000032">
    <property type="protein sequence ID" value="MEU5712091.1"/>
    <property type="molecule type" value="Genomic_DNA"/>
</dbReference>